<protein>
    <submittedName>
        <fullName evidence="2">Putative carbohydrate binding protein</fullName>
    </submittedName>
</protein>
<evidence type="ECO:0000313" key="3">
    <source>
        <dbReference type="Proteomes" id="UP000222624"/>
    </source>
</evidence>
<dbReference type="Proteomes" id="UP000222624">
    <property type="component" value="Genome"/>
</dbReference>
<name>A0A223LIB8_9CAUD</name>
<dbReference type="InterPro" id="IPR008979">
    <property type="entry name" value="Galactose-bd-like_sf"/>
</dbReference>
<proteinExistence type="predicted"/>
<dbReference type="SUPFAM" id="SSF49785">
    <property type="entry name" value="Galactose-binding domain-like"/>
    <property type="match status" value="1"/>
</dbReference>
<dbReference type="InterPro" id="IPR000421">
    <property type="entry name" value="FA58C"/>
</dbReference>
<dbReference type="Gene3D" id="2.60.120.260">
    <property type="entry name" value="Galactose-binding domain-like"/>
    <property type="match status" value="1"/>
</dbReference>
<organism evidence="2 3">
    <name type="scientific">Erwinia phage vB_EamM_Joad</name>
    <dbReference type="NCBI Taxonomy" id="2026081"/>
    <lineage>
        <taxon>Viruses</taxon>
        <taxon>Duplodnaviria</taxon>
        <taxon>Heunggongvirae</taxon>
        <taxon>Uroviricota</taxon>
        <taxon>Caudoviricetes</taxon>
        <taxon>Chimalliviridae</taxon>
        <taxon>Risingsunvirus</taxon>
        <taxon>Risingsunvirus risingsun</taxon>
    </lineage>
</organism>
<reference evidence="3" key="1">
    <citation type="submission" date="2017-07" db="EMBL/GenBank/DDBJ databases">
        <authorList>
            <person name="Bickmore M.X."/>
            <person name="Vaden K."/>
            <person name="Brady T.S."/>
            <person name="Tateoka O.B."/>
            <person name="Carter J.L."/>
            <person name="Pape J.A."/>
            <person name="Robinson D.M."/>
            <person name="Russell K.A."/>
            <person name="Staley L.A."/>
            <person name="Stettler J.M."/>
            <person name="Townsend M.H."/>
            <person name="Wienclaw T."/>
            <person name="Williamson T.L."/>
            <person name="Kruger J.L."/>
            <person name="Berg J.A."/>
            <person name="Sharma R."/>
            <person name="Payne A.M."/>
            <person name="Fajardo C.P."/>
            <person name="Breakwell D.P."/>
            <person name="Hope S."/>
            <person name="Grose J.H."/>
        </authorList>
    </citation>
    <scope>NUCLEOTIDE SEQUENCE [LARGE SCALE GENOMIC DNA]</scope>
</reference>
<gene>
    <name evidence="2" type="ORF">JOAD_195</name>
</gene>
<dbReference type="PROSITE" id="PS50022">
    <property type="entry name" value="FA58C_3"/>
    <property type="match status" value="1"/>
</dbReference>
<evidence type="ECO:0000259" key="1">
    <source>
        <dbReference type="PROSITE" id="PS50022"/>
    </source>
</evidence>
<feature type="domain" description="F5/8 type C" evidence="1">
    <location>
        <begin position="414"/>
        <end position="556"/>
    </location>
</feature>
<sequence length="796" mass="85031">MKEITEVKEFTPIVPLLEPGDKVEGGDSGPSNAQAKALANRTAFLKDEQEKLDQKVDNLGPTDVGAEPTGAVQQGVDAHKQEADPHTQYVRKDTANKPNGYLQLDDTGKLPAGVISTLSARYLTLATEAERLALTKAPDLTICAQVDNNTMYYLNANLDPSVKTNWITGQSAVVSGLISFHGRTGVVEPEAGDYDADDITETPTREFVTPQQKQSWSGKQDTLVSGVNIATFNGKSILGKQDLKPADIGCAETGHKHVPDDITGLNTRIQTVAGNALVAGSGAQVVFDPETGKTTIGISGSSNGSGLTVITRNGSTAGQTHSFLLDKPSDYSLMAQVLKEEIGTTNQSYPVDSFDAASAQYYDMTSALTFNGVMQPYSGELYTLALNNGYYQSVIAADGVSLSIDATAGDLLIPTMTSDSVPSGYVITQSSSYNSSYMGWKAFNGNPTDPANRWSTTAGAPQWLQMQLPVATDVAAYVMQTRPDTQFGGIPAAWTLAGSNDGTTWTPVDSRSGITWTNSEKKTFTLANKVNYRYFRLTITAVTGNQDLVTVSLFNLMGPQGKAILKASDGHNYTAANGTLTQVSDDLSLIDFDTSGFSQSGTILASTLVGKLPITLVSKNPIKAQTRYLAKNQIAKMKVALNGYQWAKVNSAAVVSTQTGNGKVRIAVSRDNKNFFAWSGSAWVSLGILTNDDTSAITLINQGMSPATIAGLTSTQWMALFGGDTSEPDVLAFAYGLQVSSTTDVASLDSITLNVNNASLWKVQTPTEVEIRWNRKSVSFKTVTAGNYKFIYQTPR</sequence>
<evidence type="ECO:0000313" key="2">
    <source>
        <dbReference type="EMBL" id="ASU03720.1"/>
    </source>
</evidence>
<accession>A0A223LIB8</accession>
<dbReference type="EMBL" id="MF459647">
    <property type="protein sequence ID" value="ASU03720.1"/>
    <property type="molecule type" value="Genomic_DNA"/>
</dbReference>
<dbReference type="Pfam" id="PF00754">
    <property type="entry name" value="F5_F8_type_C"/>
    <property type="match status" value="1"/>
</dbReference>